<protein>
    <submittedName>
        <fullName evidence="1">Uncharacterized protein</fullName>
    </submittedName>
</protein>
<evidence type="ECO:0000313" key="1">
    <source>
        <dbReference type="EMBL" id="AQV95615.1"/>
    </source>
</evidence>
<reference evidence="1" key="1">
    <citation type="submission" date="2018-03" db="EMBL/GenBank/DDBJ databases">
        <title>Complete genome sequence of Cupriavidus necator strain NH9, a 3-chlorobenzoate degrader.</title>
        <authorList>
            <person name="Moriuchi R."/>
            <person name="Dohra H."/>
            <person name="Ogawa N."/>
        </authorList>
    </citation>
    <scope>NUCLEOTIDE SEQUENCE</scope>
    <source>
        <strain evidence="1">NH9</strain>
    </source>
</reference>
<proteinExistence type="predicted"/>
<dbReference type="EMBL" id="CP017757">
    <property type="protein sequence ID" value="AQV95615.1"/>
    <property type="molecule type" value="Genomic_DNA"/>
</dbReference>
<dbReference type="OrthoDB" id="9157388at2"/>
<dbReference type="RefSeq" id="WP_123957910.1">
    <property type="nucleotide sequence ID" value="NZ_CP017757.2"/>
</dbReference>
<accession>A0A1U9UTX8</accession>
<gene>
    <name evidence="1" type="ORF">BJN34_17175</name>
</gene>
<name>A0A1U9UTX8_CUPNE</name>
<sequence length="314" mass="35971">MQVDLQDPRPSLLADIDITNCRVEFSNTPIVLLCGGQVKIKNKPDDPDPPLASLRDAITRRATDYEIFRPEEITSWHADGVYKNLMDFESDLASICSLVVVVMESAGSLVELGAFSQLPDFKKKIIAIASSDFVDDISFINLGILRYIKEYGDSRVKSYPWSVANPRAIEGHVVDDVISDIKDELAELKQSQTFRSHIRAHEIILICELVRLFHALKEVEILEYLHSLGLDTSKDNLRSKLFVLMEFRVIKRVQYSDSTFFMRDHEPFHKIRFSFKSEQQPDALRLGVECLEYYSKDPKQKHRHRAITRAASVI</sequence>
<dbReference type="InterPro" id="IPR049725">
    <property type="entry name" value="STM3845-like"/>
</dbReference>
<dbReference type="NCBIfam" id="NF038232">
    <property type="entry name" value="STM3845_fam"/>
    <property type="match status" value="1"/>
</dbReference>
<dbReference type="AlphaFoldDB" id="A0A1U9UTX8"/>
<dbReference type="KEGG" id="cuh:BJN34_17175"/>
<dbReference type="Proteomes" id="UP000189627">
    <property type="component" value="Chromosome 1"/>
</dbReference>
<organism evidence="1">
    <name type="scientific">Cupriavidus necator</name>
    <name type="common">Alcaligenes eutrophus</name>
    <name type="synonym">Ralstonia eutropha</name>
    <dbReference type="NCBI Taxonomy" id="106590"/>
    <lineage>
        <taxon>Bacteria</taxon>
        <taxon>Pseudomonadati</taxon>
        <taxon>Pseudomonadota</taxon>
        <taxon>Betaproteobacteria</taxon>
        <taxon>Burkholderiales</taxon>
        <taxon>Burkholderiaceae</taxon>
        <taxon>Cupriavidus</taxon>
    </lineage>
</organism>